<gene>
    <name evidence="1" type="ORF">EZJ55_13590</name>
</gene>
<reference evidence="2" key="1">
    <citation type="submission" date="2019-04" db="EMBL/GenBank/DDBJ databases">
        <title>Microviridin 1777: A Toxic Chymotrypsin Inhibitor Discovered by a Metabologenomic Approach.</title>
        <authorList>
            <person name="Sieber S."/>
            <person name="Grendelmeier S.M."/>
            <person name="Harris L.A."/>
            <person name="Mitchell D.A."/>
            <person name="Gademann K."/>
        </authorList>
    </citation>
    <scope>NUCLEOTIDE SEQUENCE [LARGE SCALE GENOMIC DNA]</scope>
    <source>
        <strain evidence="2">EAWAG127a</strain>
    </source>
</reference>
<dbReference type="RefSeq" id="WP_150976827.1">
    <property type="nucleotide sequence ID" value="NZ_SRLN01000012.1"/>
</dbReference>
<accession>A0A5J5LWB5</accession>
<proteinExistence type="predicted"/>
<dbReference type="AlphaFoldDB" id="A0A5J5LWB5"/>
<dbReference type="EMBL" id="SRLN01000012">
    <property type="protein sequence ID" value="KAB0241446.1"/>
    <property type="molecule type" value="Genomic_DNA"/>
</dbReference>
<sequence length="120" mass="13964">MKIQTFLEHFYLHDSGIDNYQYFPIEQQLILTIELPEPENIIGYLYFFGVKNLISDPDINQIQWGEQCNGVILNIAGSPSLDSLNEQIEILLEVVDYPEKIKTVFVLNFLAFDIKWIPLN</sequence>
<name>A0A5J5LWB5_MICAE</name>
<evidence type="ECO:0000313" key="1">
    <source>
        <dbReference type="EMBL" id="KAB0241446.1"/>
    </source>
</evidence>
<evidence type="ECO:0000313" key="2">
    <source>
        <dbReference type="Proteomes" id="UP000325636"/>
    </source>
</evidence>
<dbReference type="Proteomes" id="UP000325636">
    <property type="component" value="Unassembled WGS sequence"/>
</dbReference>
<comment type="caution">
    <text evidence="1">The sequence shown here is derived from an EMBL/GenBank/DDBJ whole genome shotgun (WGS) entry which is preliminary data.</text>
</comment>
<protein>
    <submittedName>
        <fullName evidence="1">Uncharacterized protein</fullName>
    </submittedName>
</protein>
<organism evidence="1 2">
    <name type="scientific">Microcystis aeruginosa EAWAG127a</name>
    <dbReference type="NCBI Taxonomy" id="2529855"/>
    <lineage>
        <taxon>Bacteria</taxon>
        <taxon>Bacillati</taxon>
        <taxon>Cyanobacteriota</taxon>
        <taxon>Cyanophyceae</taxon>
        <taxon>Oscillatoriophycideae</taxon>
        <taxon>Chroococcales</taxon>
        <taxon>Microcystaceae</taxon>
        <taxon>Microcystis</taxon>
    </lineage>
</organism>